<feature type="binding site" evidence="10">
    <location>
        <position position="262"/>
    </location>
    <ligand>
        <name>Mg(2+)</name>
        <dbReference type="ChEBI" id="CHEBI:18420"/>
    </ligand>
</feature>
<keyword evidence="6 10" id="KW-0028">Amino-acid biosynthesis</keyword>
<dbReference type="SUPFAM" id="SSF89000">
    <property type="entry name" value="post-HMGL domain-like"/>
    <property type="match status" value="1"/>
</dbReference>
<feature type="binding site" evidence="10">
    <location>
        <position position="296"/>
    </location>
    <ligand>
        <name>Mg(2+)</name>
        <dbReference type="ChEBI" id="CHEBI:18420"/>
    </ligand>
</feature>
<dbReference type="PROSITE" id="PS50991">
    <property type="entry name" value="PYR_CT"/>
    <property type="match status" value="1"/>
</dbReference>
<feature type="compositionally biased region" description="Pro residues" evidence="11">
    <location>
        <begin position="9"/>
        <end position="19"/>
    </location>
</feature>
<dbReference type="SUPFAM" id="SSF110921">
    <property type="entry name" value="2-isopropylmalate synthase LeuA, allosteric (dimerisation) domain"/>
    <property type="match status" value="1"/>
</dbReference>
<dbReference type="PROSITE" id="PS00816">
    <property type="entry name" value="AIPM_HOMOCIT_SYNTH_2"/>
    <property type="match status" value="1"/>
</dbReference>
<evidence type="ECO:0000256" key="5">
    <source>
        <dbReference type="ARBA" id="ARBA00022430"/>
    </source>
</evidence>
<dbReference type="PROSITE" id="PS00815">
    <property type="entry name" value="AIPM_HOMOCIT_SYNTH_1"/>
    <property type="match status" value="1"/>
</dbReference>
<keyword evidence="5 10" id="KW-0432">Leucine biosynthesis</keyword>
<sequence length="580" mass="63944">MTQFTTRPQPVPTQQPTPMPVHRYTPFIPIDVPDRTWPTKRIEKAPRWLSTDLRDGNQALIDPMTPSRKMRMFELLVGMGYKEIEVGFPSASGTDFDFVRQLIEGDKIPDDVTISVLTQAREDLIARTAESLVGAHRATIHMYNATAELFRKVVFRISPEECIQLATRGTETVMKYADKYLPDVEFGYEYSPEIFTQTPTEFAVEVCNAVSDVWQPGEGREIIFNLPATVERSTPNTYADQIEYFSRHVKNRAHVAISLHPHNDRGTAVAAAELGQMAGADRVEGCLFGHGERTGNVDLVTLALNLYTQGIDPQIDLSDIDNVRRTVEYCTGLPVHPRHPYAGDLVYTAFSGSHQDAIKKGLEHLEKVAAEAGSTIDEMPWEAPYLPIDPHDVGRSYEAVIRVNSQSGKGGMAYLMKNEFKMDLPRRLQIEFSRVVQQHTDTEGGEVTSAQIFEIFREEYLEGVDWQLIGAGSTSQNGQFHVNATIDGPTRKGIAVEGEGNGPVSAFVDALAQEGAQVRVLDYAEHALQSGDDASAAAYVECEIGEGPDSQVLWGVGVDPSITSASMKAILSALNRAATA</sequence>
<proteinExistence type="inferred from homology"/>
<dbReference type="PANTHER" id="PTHR46911">
    <property type="match status" value="1"/>
</dbReference>
<comment type="subcellular location">
    <subcellularLocation>
        <location evidence="10">Cytoplasm</location>
    </subcellularLocation>
</comment>
<dbReference type="SMART" id="SM00917">
    <property type="entry name" value="LeuA_dimer"/>
    <property type="match status" value="1"/>
</dbReference>
<keyword evidence="8 10" id="KW-0479">Metal-binding</keyword>
<evidence type="ECO:0000256" key="6">
    <source>
        <dbReference type="ARBA" id="ARBA00022605"/>
    </source>
</evidence>
<dbReference type="KEGG" id="tdf:H9L22_06570"/>
<evidence type="ECO:0000313" key="14">
    <source>
        <dbReference type="Proteomes" id="UP000516117"/>
    </source>
</evidence>
<accession>A0A7H0H8W6</accession>
<dbReference type="PANTHER" id="PTHR46911:SF1">
    <property type="entry name" value="2-ISOPROPYLMALATE SYNTHASE"/>
    <property type="match status" value="1"/>
</dbReference>
<feature type="region of interest" description="Regulatory domain" evidence="10">
    <location>
        <begin position="463"/>
        <end position="580"/>
    </location>
</feature>
<gene>
    <name evidence="10 13" type="primary">leuA</name>
    <name evidence="13" type="ORF">H9L22_06570</name>
</gene>
<comment type="pathway">
    <text evidence="2 10">Amino-acid biosynthesis; L-leucine biosynthesis; L-leucine from 3-methyl-2-oxobutanoate: step 1/4.</text>
</comment>
<keyword evidence="13" id="KW-0012">Acyltransferase</keyword>
<evidence type="ECO:0000313" key="13">
    <source>
        <dbReference type="EMBL" id="QNP56982.1"/>
    </source>
</evidence>
<dbReference type="InterPro" id="IPR039371">
    <property type="entry name" value="LeuA_N_DRE-TIM"/>
</dbReference>
<dbReference type="EC" id="2.3.3.13" evidence="4 10"/>
<comment type="function">
    <text evidence="10">Catalyzes the condensation of the acetyl group of acetyl-CoA with 3-methyl-2-oxobutanoate (2-ketoisovalerate) to form 3-carboxy-3-hydroxy-4-methylpentanoate (2-isopropylmalate).</text>
</comment>
<dbReference type="GO" id="GO:0005737">
    <property type="term" value="C:cytoplasm"/>
    <property type="evidence" value="ECO:0007669"/>
    <property type="project" value="UniProtKB-SubCell"/>
</dbReference>
<evidence type="ECO:0000256" key="1">
    <source>
        <dbReference type="ARBA" id="ARBA00000064"/>
    </source>
</evidence>
<dbReference type="Gene3D" id="3.30.160.270">
    <property type="match status" value="1"/>
</dbReference>
<protein>
    <recommendedName>
        <fullName evidence="4 10">2-isopropylmalate synthase</fullName>
        <ecNumber evidence="4 10">2.3.3.13</ecNumber>
    </recommendedName>
    <alternativeName>
        <fullName evidence="10">Alpha-IPM synthase</fullName>
    </alternativeName>
    <alternativeName>
        <fullName evidence="10">Alpha-isopropylmalate synthase</fullName>
    </alternativeName>
</protein>
<dbReference type="InterPro" id="IPR036230">
    <property type="entry name" value="LeuA_allosteric_dom_sf"/>
</dbReference>
<feature type="binding site" evidence="10">
    <location>
        <position position="55"/>
    </location>
    <ligand>
        <name>Mg(2+)</name>
        <dbReference type="ChEBI" id="CHEBI:18420"/>
    </ligand>
</feature>
<evidence type="ECO:0000256" key="9">
    <source>
        <dbReference type="ARBA" id="ARBA00023304"/>
    </source>
</evidence>
<dbReference type="InterPro" id="IPR000891">
    <property type="entry name" value="PYR_CT"/>
</dbReference>
<dbReference type="InterPro" id="IPR013785">
    <property type="entry name" value="Aldolase_TIM"/>
</dbReference>
<dbReference type="GO" id="GO:0000287">
    <property type="term" value="F:magnesium ion binding"/>
    <property type="evidence" value="ECO:0007669"/>
    <property type="project" value="UniProtKB-UniRule"/>
</dbReference>
<dbReference type="SUPFAM" id="SSF51569">
    <property type="entry name" value="Aldolase"/>
    <property type="match status" value="1"/>
</dbReference>
<evidence type="ECO:0000256" key="8">
    <source>
        <dbReference type="ARBA" id="ARBA00022723"/>
    </source>
</evidence>
<dbReference type="NCBIfam" id="TIGR00970">
    <property type="entry name" value="leuA_yeast"/>
    <property type="match status" value="1"/>
</dbReference>
<evidence type="ECO:0000256" key="3">
    <source>
        <dbReference type="ARBA" id="ARBA00009767"/>
    </source>
</evidence>
<evidence type="ECO:0000256" key="11">
    <source>
        <dbReference type="SAM" id="MobiDB-lite"/>
    </source>
</evidence>
<dbReference type="Pfam" id="PF08502">
    <property type="entry name" value="LeuA_dimer"/>
    <property type="match status" value="1"/>
</dbReference>
<comment type="subunit">
    <text evidence="10">Homodimer.</text>
</comment>
<dbReference type="InterPro" id="IPR005668">
    <property type="entry name" value="IPM_Synthase"/>
</dbReference>
<dbReference type="RefSeq" id="WP_187722081.1">
    <property type="nucleotide sequence ID" value="NZ_BAABBL010000003.1"/>
</dbReference>
<evidence type="ECO:0000256" key="4">
    <source>
        <dbReference type="ARBA" id="ARBA00012973"/>
    </source>
</evidence>
<dbReference type="CDD" id="cd07942">
    <property type="entry name" value="DRE_TIM_LeuA"/>
    <property type="match status" value="1"/>
</dbReference>
<evidence type="ECO:0000259" key="12">
    <source>
        <dbReference type="PROSITE" id="PS50991"/>
    </source>
</evidence>
<dbReference type="GO" id="GO:0003852">
    <property type="term" value="F:2-isopropylmalate synthase activity"/>
    <property type="evidence" value="ECO:0007669"/>
    <property type="project" value="UniProtKB-UniRule"/>
</dbReference>
<name>A0A7H0H8W6_9ACTN</name>
<feature type="binding site" evidence="10">
    <location>
        <position position="260"/>
    </location>
    <ligand>
        <name>Mg(2+)</name>
        <dbReference type="ChEBI" id="CHEBI:18420"/>
    </ligand>
</feature>
<dbReference type="GO" id="GO:0003985">
    <property type="term" value="F:acetyl-CoA C-acetyltransferase activity"/>
    <property type="evidence" value="ECO:0007669"/>
    <property type="project" value="UniProtKB-UniRule"/>
</dbReference>
<keyword evidence="9 10" id="KW-0100">Branched-chain amino acid biosynthesis</keyword>
<keyword evidence="7 10" id="KW-0808">Transferase</keyword>
<dbReference type="Pfam" id="PF22615">
    <property type="entry name" value="IPMS_D2"/>
    <property type="match status" value="1"/>
</dbReference>
<keyword evidence="10" id="KW-0963">Cytoplasm</keyword>
<dbReference type="InterPro" id="IPR054692">
    <property type="entry name" value="LeuA-like_post-cat"/>
</dbReference>
<dbReference type="HAMAP" id="MF_00572">
    <property type="entry name" value="LeuA_type2"/>
    <property type="match status" value="1"/>
</dbReference>
<comment type="catalytic activity">
    <reaction evidence="1 10">
        <text>3-methyl-2-oxobutanoate + acetyl-CoA + H2O = (2S)-2-isopropylmalate + CoA + H(+)</text>
        <dbReference type="Rhea" id="RHEA:21524"/>
        <dbReference type="ChEBI" id="CHEBI:1178"/>
        <dbReference type="ChEBI" id="CHEBI:11851"/>
        <dbReference type="ChEBI" id="CHEBI:15377"/>
        <dbReference type="ChEBI" id="CHEBI:15378"/>
        <dbReference type="ChEBI" id="CHEBI:57287"/>
        <dbReference type="ChEBI" id="CHEBI:57288"/>
        <dbReference type="EC" id="2.3.3.13"/>
    </reaction>
</comment>
<comment type="cofactor">
    <cofactor evidence="10">
        <name>Mg(2+)</name>
        <dbReference type="ChEBI" id="CHEBI:18420"/>
    </cofactor>
</comment>
<dbReference type="InterPro" id="IPR013709">
    <property type="entry name" value="2-isopropylmalate_synth_dimer"/>
</dbReference>
<evidence type="ECO:0000256" key="10">
    <source>
        <dbReference type="HAMAP-Rule" id="MF_00572"/>
    </source>
</evidence>
<dbReference type="Pfam" id="PF00682">
    <property type="entry name" value="HMGL-like"/>
    <property type="match status" value="1"/>
</dbReference>
<reference evidence="13 14" key="1">
    <citation type="submission" date="2020-08" db="EMBL/GenBank/DDBJ databases">
        <title>Genome sequence of Tessaracoccus defluvii JCM 17540T.</title>
        <authorList>
            <person name="Hyun D.-W."/>
            <person name="Bae J.-W."/>
        </authorList>
    </citation>
    <scope>NUCLEOTIDE SEQUENCE [LARGE SCALE GENOMIC DNA]</scope>
    <source>
        <strain evidence="13 14">JCM 17540</strain>
    </source>
</reference>
<dbReference type="UniPathway" id="UPA00048">
    <property type="reaction ID" value="UER00070"/>
</dbReference>
<dbReference type="NCBIfam" id="NF002991">
    <property type="entry name" value="PRK03739.1"/>
    <property type="match status" value="1"/>
</dbReference>
<dbReference type="AlphaFoldDB" id="A0A7H0H8W6"/>
<dbReference type="FunFam" id="3.20.20.70:FF:000045">
    <property type="entry name" value="2-isopropylmalate synthase"/>
    <property type="match status" value="1"/>
</dbReference>
<comment type="similarity">
    <text evidence="3 10">Belongs to the alpha-IPM synthase/homocitrate synthase family. LeuA type 2 subfamily.</text>
</comment>
<dbReference type="EMBL" id="CP060789">
    <property type="protein sequence ID" value="QNP56982.1"/>
    <property type="molecule type" value="Genomic_DNA"/>
</dbReference>
<organism evidence="13 14">
    <name type="scientific">Tessaracoccus defluvii</name>
    <dbReference type="NCBI Taxonomy" id="1285901"/>
    <lineage>
        <taxon>Bacteria</taxon>
        <taxon>Bacillati</taxon>
        <taxon>Actinomycetota</taxon>
        <taxon>Actinomycetes</taxon>
        <taxon>Propionibacteriales</taxon>
        <taxon>Propionibacteriaceae</taxon>
        <taxon>Tessaracoccus</taxon>
    </lineage>
</organism>
<dbReference type="Proteomes" id="UP000516117">
    <property type="component" value="Chromosome"/>
</dbReference>
<feature type="region of interest" description="Disordered" evidence="11">
    <location>
        <begin position="1"/>
        <end position="23"/>
    </location>
</feature>
<dbReference type="GO" id="GO:0009098">
    <property type="term" value="P:L-leucine biosynthetic process"/>
    <property type="evidence" value="ECO:0007669"/>
    <property type="project" value="UniProtKB-UniRule"/>
</dbReference>
<keyword evidence="14" id="KW-1185">Reference proteome</keyword>
<feature type="domain" description="Pyruvate carboxyltransferase" evidence="12">
    <location>
        <begin position="46"/>
        <end position="321"/>
    </location>
</feature>
<dbReference type="InterPro" id="IPR002034">
    <property type="entry name" value="AIPM/Hcit_synth_CS"/>
</dbReference>
<evidence type="ECO:0000256" key="2">
    <source>
        <dbReference type="ARBA" id="ARBA00004689"/>
    </source>
</evidence>
<evidence type="ECO:0000256" key="7">
    <source>
        <dbReference type="ARBA" id="ARBA00022679"/>
    </source>
</evidence>
<dbReference type="Gene3D" id="3.20.20.70">
    <property type="entry name" value="Aldolase class I"/>
    <property type="match status" value="1"/>
</dbReference>
<keyword evidence="10" id="KW-0460">Magnesium</keyword>